<feature type="region of interest" description="Disordered" evidence="1">
    <location>
        <begin position="586"/>
        <end position="618"/>
    </location>
</feature>
<protein>
    <recommendedName>
        <fullName evidence="4">Reverse transcriptase domain-containing protein</fullName>
    </recommendedName>
</protein>
<name>A0ABN9VL87_9DINO</name>
<organism evidence="2 3">
    <name type="scientific">Prorocentrum cordatum</name>
    <dbReference type="NCBI Taxonomy" id="2364126"/>
    <lineage>
        <taxon>Eukaryota</taxon>
        <taxon>Sar</taxon>
        <taxon>Alveolata</taxon>
        <taxon>Dinophyceae</taxon>
        <taxon>Prorocentrales</taxon>
        <taxon>Prorocentraceae</taxon>
        <taxon>Prorocentrum</taxon>
    </lineage>
</organism>
<sequence length="1595" mass="175178">ADFPRYPWQCQARATRQLILGPPVALHSGNWMMGSHDRYHAMRWYLGQLRFDAAASEVGTTWAELAVDFELSAGVELAPPGSAMASRAQKFADVASRTWQLSTPRQQRQRGGNRQRALGDLTVVSRVTALVALGFKQGPGVTSRAIFVQPFTYEVLLRAAQRGQAERRHAHLQWRPDYAGGPAPTMPAAVRHGPPAPPVAAAKRVTAERMAAGHNAAAERKRQEHNAVADSQGLHVLGPIPPGADNSQPVVCERCGRQAQKMRLAKFKQLGYHNREMPGDGRLAGWLNGWSAVPYWQSFFSFVLQVNTVSGARGGGAAPVCRRFTRKTCLSACSELPGAPASAEAREWLGRQRSERSQEVGAGAPVEAWPCPCCGLRVTADSKEQLFSRKSAHLRKLSAEERARCQTARTPWLGVKPVAGSPEEVRGWQCPLCDKALPAYVQGRCLPTARQRHWKEDHPEVTRQQWKAASMRAHDPGRHGRESAEAQAAANKRRIEEEVRRAGHDPVTVEGWSASRGTGLRRYFVPDALEGKKRRAPRQPLGPDGKRRKDAWQVAQRRAARAALGRPDKWVRAPDRTRAAWVRNLQEDGDVEPHPGGGEDEEAPASPPWKRQKACSEKPSKMLKSMGKKMVGEFWAHNVGGSTMAWDCARLAAKHGVAFVATHEHRLRGKDVGAFIAYCDKLGYRAFVVDAVTRAGEGGGRSGVALLVSKELNSATVYEKTFGASHFQLVSVDNGPLFDDVAQTVSSLGAQAEWAIAGDWHVTPKDSPVALFISEAGGRVAAVPDGEGGHAPTRWKSRRCMDYWVANGPWIQGRGFEATTSSDHKVVRAAVEVSGHPGCRAPVERPRKRRRPVNLARPAGVAKERWTELVARHWEAHAPSAPAGPPGYGSLAARRRRADRLWPSATAALEAALRGAKREIAASVGTSPEELDKGWRRTKGRQRLGALRQEDKDPFAGGCKALRQATRCTRLRDLAWLRRQEREGSKQAAARRILEAQIKADFQARLADWRRKMKEDDRAVWKWIQGAWLRPTTSVFSDRVPGGKAATRQKGSAAGPDGWRGDELQDLPGTVWQHLAEVYAAIEAGGVPPQAWTHARMVLLPKGKGARAEDGAVDCAALRPITILSVWWRLWGSARLREQCAGGFVATFDYSLAFDMADPAAVVGIFRQVGLPRRTADLVGGVWGQQQRWLELQGRVLADPCAVDASMPQGDGWSVVGMTALLVAPITKLQEDFPRTQQAVYMGDRSWKSAKAGEVAQVAASWRRWSAALGLQENRGKEQFGHRAKAGRRQLRAQAGVTEDTVLAQPLLLGCHFQPSQRRRKAPKEEARLAAAQARMRRLALIPRSALAKRRFAAGTMAVALWGWVARPPSQADVDGLGAAARRALRAARRGSPHLFEILVGHSASASCRMMEAPVAAAARRVLKTGWRWTHPGTGGAVSLRPEDAVSVSKLKHDLREGWRAHRVAQWRRSTRSDAEFCRGAVQYDSLRLKEAQKHLQRQPAILPVLTGATMSCAAWQSARREEIACPACGLKGGGHLIHLVWDCPGASGAAHRRRPPRPADPMQARLGWPVREDPGYSINVLDWHLQVRQGIIHH</sequence>
<evidence type="ECO:0000313" key="3">
    <source>
        <dbReference type="Proteomes" id="UP001189429"/>
    </source>
</evidence>
<feature type="region of interest" description="Disordered" evidence="1">
    <location>
        <begin position="456"/>
        <end position="502"/>
    </location>
</feature>
<feature type="compositionally biased region" description="Basic and acidic residues" evidence="1">
    <location>
        <begin position="493"/>
        <end position="502"/>
    </location>
</feature>
<feature type="non-terminal residue" evidence="2">
    <location>
        <position position="1"/>
    </location>
</feature>
<proteinExistence type="predicted"/>
<dbReference type="InterPro" id="IPR036691">
    <property type="entry name" value="Endo/exonu/phosph_ase_sf"/>
</dbReference>
<dbReference type="Proteomes" id="UP001189429">
    <property type="component" value="Unassembled WGS sequence"/>
</dbReference>
<comment type="caution">
    <text evidence="2">The sequence shown here is derived from an EMBL/GenBank/DDBJ whole genome shotgun (WGS) entry which is preliminary data.</text>
</comment>
<keyword evidence="3" id="KW-1185">Reference proteome</keyword>
<gene>
    <name evidence="2" type="ORF">PCOR1329_LOCUS59095</name>
</gene>
<accession>A0ABN9VL87</accession>
<evidence type="ECO:0000313" key="2">
    <source>
        <dbReference type="EMBL" id="CAK0874077.1"/>
    </source>
</evidence>
<dbReference type="EMBL" id="CAUYUJ010017357">
    <property type="protein sequence ID" value="CAK0874077.1"/>
    <property type="molecule type" value="Genomic_DNA"/>
</dbReference>
<feature type="non-terminal residue" evidence="2">
    <location>
        <position position="1595"/>
    </location>
</feature>
<feature type="compositionally biased region" description="Basic and acidic residues" evidence="1">
    <location>
        <begin position="472"/>
        <end position="484"/>
    </location>
</feature>
<feature type="region of interest" description="Disordered" evidence="1">
    <location>
        <begin position="1039"/>
        <end position="1060"/>
    </location>
</feature>
<evidence type="ECO:0008006" key="4">
    <source>
        <dbReference type="Google" id="ProtNLM"/>
    </source>
</evidence>
<dbReference type="Gene3D" id="3.60.10.10">
    <property type="entry name" value="Endonuclease/exonuclease/phosphatase"/>
    <property type="match status" value="1"/>
</dbReference>
<evidence type="ECO:0000256" key="1">
    <source>
        <dbReference type="SAM" id="MobiDB-lite"/>
    </source>
</evidence>
<reference evidence="2" key="1">
    <citation type="submission" date="2023-10" db="EMBL/GenBank/DDBJ databases">
        <authorList>
            <person name="Chen Y."/>
            <person name="Shah S."/>
            <person name="Dougan E. K."/>
            <person name="Thang M."/>
            <person name="Chan C."/>
        </authorList>
    </citation>
    <scope>NUCLEOTIDE SEQUENCE [LARGE SCALE GENOMIC DNA]</scope>
</reference>
<feature type="region of interest" description="Disordered" evidence="1">
    <location>
        <begin position="525"/>
        <end position="552"/>
    </location>
</feature>